<organism evidence="1 2">
    <name type="scientific">Macroventuria anomochaeta</name>
    <dbReference type="NCBI Taxonomy" id="301207"/>
    <lineage>
        <taxon>Eukaryota</taxon>
        <taxon>Fungi</taxon>
        <taxon>Dikarya</taxon>
        <taxon>Ascomycota</taxon>
        <taxon>Pezizomycotina</taxon>
        <taxon>Dothideomycetes</taxon>
        <taxon>Pleosporomycetidae</taxon>
        <taxon>Pleosporales</taxon>
        <taxon>Pleosporineae</taxon>
        <taxon>Didymellaceae</taxon>
        <taxon>Macroventuria</taxon>
    </lineage>
</organism>
<evidence type="ECO:0000313" key="1">
    <source>
        <dbReference type="EMBL" id="KAF2626127.1"/>
    </source>
</evidence>
<dbReference type="Proteomes" id="UP000799754">
    <property type="component" value="Unassembled WGS sequence"/>
</dbReference>
<proteinExistence type="predicted"/>
<dbReference type="EMBL" id="MU006722">
    <property type="protein sequence ID" value="KAF2626127.1"/>
    <property type="molecule type" value="Genomic_DNA"/>
</dbReference>
<name>A0ACB6RXY4_9PLEO</name>
<accession>A0ACB6RXY4</accession>
<comment type="caution">
    <text evidence="1">The sequence shown here is derived from an EMBL/GenBank/DDBJ whole genome shotgun (WGS) entry which is preliminary data.</text>
</comment>
<evidence type="ECO:0000313" key="2">
    <source>
        <dbReference type="Proteomes" id="UP000799754"/>
    </source>
</evidence>
<gene>
    <name evidence="1" type="ORF">BU25DRAFT_411957</name>
</gene>
<keyword evidence="2" id="KW-1185">Reference proteome</keyword>
<sequence>MLELAIAEAYRPLPRPPSTRPPSFATNPSTRASAFSLRSRPSSALSRNPSTTSHPRSFRNFIARRKRPDSVLSERTEVPEDAARSDSVLNSTMEVPETHAVEVSMTPFRELPGLPPKVALPPQEELEEFDVVLQEAVDDLQTASLLLGRDLATMALGHLAYVADIAACIATDWPEFWGMLLHAAMLISSVLPAWNASAKNMLVRSLAQVARRWNEEQSRGGGSRSTAELARIAGGAFDESIQVWRSLDDKLGVAFAQWMRKYCEGLQTRVMSKTESRADSMCPHPTAEVGETEGKDGATLRILTLSTSPAVLAALSYALSSNPQLTIDLSILSSSNKHLLSTSSDSRVHITTNPTHAVGTASQKVDILLLEADCIDSQGDVRSNKGALGTAVCVKTLSPSAKAVVMSGVDSITSATTIEGFASGGDVGVAAQSFEMVPARFVDVYIAETGAPGVSDLARLAKEADELERYIFGEHID</sequence>
<reference evidence="1" key="1">
    <citation type="journal article" date="2020" name="Stud. Mycol.">
        <title>101 Dothideomycetes genomes: a test case for predicting lifestyles and emergence of pathogens.</title>
        <authorList>
            <person name="Haridas S."/>
            <person name="Albert R."/>
            <person name="Binder M."/>
            <person name="Bloem J."/>
            <person name="Labutti K."/>
            <person name="Salamov A."/>
            <person name="Andreopoulos B."/>
            <person name="Baker S."/>
            <person name="Barry K."/>
            <person name="Bills G."/>
            <person name="Bluhm B."/>
            <person name="Cannon C."/>
            <person name="Castanera R."/>
            <person name="Culley D."/>
            <person name="Daum C."/>
            <person name="Ezra D."/>
            <person name="Gonzalez J."/>
            <person name="Henrissat B."/>
            <person name="Kuo A."/>
            <person name="Liang C."/>
            <person name="Lipzen A."/>
            <person name="Lutzoni F."/>
            <person name="Magnuson J."/>
            <person name="Mondo S."/>
            <person name="Nolan M."/>
            <person name="Ohm R."/>
            <person name="Pangilinan J."/>
            <person name="Park H.-J."/>
            <person name="Ramirez L."/>
            <person name="Alfaro M."/>
            <person name="Sun H."/>
            <person name="Tritt A."/>
            <person name="Yoshinaga Y."/>
            <person name="Zwiers L.-H."/>
            <person name="Turgeon B."/>
            <person name="Goodwin S."/>
            <person name="Spatafora J."/>
            <person name="Crous P."/>
            <person name="Grigoriev I."/>
        </authorList>
    </citation>
    <scope>NUCLEOTIDE SEQUENCE</scope>
    <source>
        <strain evidence="1">CBS 525.71</strain>
    </source>
</reference>
<protein>
    <submittedName>
        <fullName evidence="1">Uncharacterized protein</fullName>
    </submittedName>
</protein>